<evidence type="ECO:0000313" key="6">
    <source>
        <dbReference type="Proteomes" id="UP000467193"/>
    </source>
</evidence>
<dbReference type="KEGG" id="msei:MSEDJ_47790"/>
<dbReference type="PRINTS" id="PR00990">
    <property type="entry name" value="RIBOKINASE"/>
</dbReference>
<dbReference type="RefSeq" id="WP_163800277.1">
    <property type="nucleotide sequence ID" value="NZ_AP022588.1"/>
</dbReference>
<proteinExistence type="predicted"/>
<dbReference type="Pfam" id="PF00294">
    <property type="entry name" value="PfkB"/>
    <property type="match status" value="1"/>
</dbReference>
<dbReference type="PANTHER" id="PTHR10584">
    <property type="entry name" value="SUGAR KINASE"/>
    <property type="match status" value="1"/>
</dbReference>
<dbReference type="GO" id="GO:0016301">
    <property type="term" value="F:kinase activity"/>
    <property type="evidence" value="ECO:0007669"/>
    <property type="project" value="UniProtKB-KW"/>
</dbReference>
<organism evidence="5 6">
    <name type="scientific">Mycolicibacterium sediminis</name>
    <dbReference type="NCBI Taxonomy" id="1286180"/>
    <lineage>
        <taxon>Bacteria</taxon>
        <taxon>Bacillati</taxon>
        <taxon>Actinomycetota</taxon>
        <taxon>Actinomycetes</taxon>
        <taxon>Mycobacteriales</taxon>
        <taxon>Mycobacteriaceae</taxon>
        <taxon>Mycolicibacterium</taxon>
    </lineage>
</organism>
<evidence type="ECO:0000259" key="4">
    <source>
        <dbReference type="Pfam" id="PF00294"/>
    </source>
</evidence>
<dbReference type="InterPro" id="IPR029056">
    <property type="entry name" value="Ribokinase-like"/>
</dbReference>
<evidence type="ECO:0000256" key="2">
    <source>
        <dbReference type="ARBA" id="ARBA00022777"/>
    </source>
</evidence>
<name>A0A7I7QWE6_9MYCO</name>
<gene>
    <name evidence="5" type="ORF">MSEDJ_47790</name>
</gene>
<accession>A0A7I7QWE6</accession>
<keyword evidence="2 5" id="KW-0418">Kinase</keyword>
<dbReference type="InterPro" id="IPR002139">
    <property type="entry name" value="Ribo/fructo_kinase"/>
</dbReference>
<dbReference type="AlphaFoldDB" id="A0A7I7QWE6"/>
<evidence type="ECO:0000313" key="5">
    <source>
        <dbReference type="EMBL" id="BBY30683.1"/>
    </source>
</evidence>
<dbReference type="SUPFAM" id="SSF53613">
    <property type="entry name" value="Ribokinase-like"/>
    <property type="match status" value="1"/>
</dbReference>
<dbReference type="InterPro" id="IPR011611">
    <property type="entry name" value="PfkB_dom"/>
</dbReference>
<feature type="domain" description="Carbohydrate kinase PfkB" evidence="4">
    <location>
        <begin position="11"/>
        <end position="297"/>
    </location>
</feature>
<protein>
    <submittedName>
        <fullName evidence="5">Sugar kinase</fullName>
    </submittedName>
</protein>
<evidence type="ECO:0000256" key="1">
    <source>
        <dbReference type="ARBA" id="ARBA00022679"/>
    </source>
</evidence>
<dbReference type="EMBL" id="AP022588">
    <property type="protein sequence ID" value="BBY30683.1"/>
    <property type="molecule type" value="Genomic_DNA"/>
</dbReference>
<dbReference type="Proteomes" id="UP000467193">
    <property type="component" value="Chromosome"/>
</dbReference>
<dbReference type="GO" id="GO:0006796">
    <property type="term" value="P:phosphate-containing compound metabolic process"/>
    <property type="evidence" value="ECO:0007669"/>
    <property type="project" value="UniProtKB-ARBA"/>
</dbReference>
<dbReference type="Gene3D" id="3.40.1190.20">
    <property type="match status" value="1"/>
</dbReference>
<dbReference type="PANTHER" id="PTHR10584:SF166">
    <property type="entry name" value="RIBOKINASE"/>
    <property type="match status" value="1"/>
</dbReference>
<feature type="region of interest" description="Disordered" evidence="3">
    <location>
        <begin position="296"/>
        <end position="316"/>
    </location>
</feature>
<reference evidence="5 6" key="1">
    <citation type="journal article" date="2019" name="Emerg. Microbes Infect.">
        <title>Comprehensive subspecies identification of 175 nontuberculous mycobacteria species based on 7547 genomic profiles.</title>
        <authorList>
            <person name="Matsumoto Y."/>
            <person name="Kinjo T."/>
            <person name="Motooka D."/>
            <person name="Nabeya D."/>
            <person name="Jung N."/>
            <person name="Uechi K."/>
            <person name="Horii T."/>
            <person name="Iida T."/>
            <person name="Fujita J."/>
            <person name="Nakamura S."/>
        </authorList>
    </citation>
    <scope>NUCLEOTIDE SEQUENCE [LARGE SCALE GENOMIC DNA]</scope>
    <source>
        <strain evidence="5 6">JCM 17899</strain>
    </source>
</reference>
<evidence type="ECO:0000256" key="3">
    <source>
        <dbReference type="SAM" id="MobiDB-lite"/>
    </source>
</evidence>
<keyword evidence="1" id="KW-0808">Transferase</keyword>
<keyword evidence="6" id="KW-1185">Reference proteome</keyword>
<sequence>MTGPRLIYTGNVIVDIVMSVDAVPEAGGDVIASHSQITAGGGYNVMVAAQRDGLHVLYAGQYGTGPFGDVVRAALESSGFDLAQTGIDTVDSGYCVALVDASAERTFVTSVGAESRLDRADLDRIAVSDDDIVYVSGYGLAHPRNAVALVGWLEDLPSNVVVITDPSPLIADLDETVLARVLERTDVLSANAREARIATGADDLAAAAIHLAPRIRNNGAVLVRDGARGCWLTAASTADAPVLIDGFPVDAVDTNGAGDAHGGVLAAALARGVALADAVVRANAAAALAVTKRGPATAPTSSEIDALLAGRSPTHS</sequence>
<dbReference type="GO" id="GO:0005829">
    <property type="term" value="C:cytosol"/>
    <property type="evidence" value="ECO:0007669"/>
    <property type="project" value="TreeGrafter"/>
</dbReference>